<dbReference type="PROSITE" id="PS50949">
    <property type="entry name" value="HTH_GNTR"/>
    <property type="match status" value="1"/>
</dbReference>
<dbReference type="RefSeq" id="WP_154542041.1">
    <property type="nucleotide sequence ID" value="NZ_JAXDSU010000080.1"/>
</dbReference>
<evidence type="ECO:0000256" key="1">
    <source>
        <dbReference type="ARBA" id="ARBA00023015"/>
    </source>
</evidence>
<dbReference type="InterPro" id="IPR036388">
    <property type="entry name" value="WH-like_DNA-bd_sf"/>
</dbReference>
<dbReference type="PANTHER" id="PTHR38445:SF6">
    <property type="entry name" value="GNTR-FAMILY TRANSCRIPTIONAL REGULATOR"/>
    <property type="match status" value="1"/>
</dbReference>
<dbReference type="InterPro" id="IPR000524">
    <property type="entry name" value="Tscrpt_reg_HTH_GntR"/>
</dbReference>
<name>A0A6N7VYB7_9FIRM</name>
<dbReference type="EMBL" id="VULQ01000018">
    <property type="protein sequence ID" value="MSS78699.1"/>
    <property type="molecule type" value="Genomic_DNA"/>
</dbReference>
<evidence type="ECO:0000256" key="3">
    <source>
        <dbReference type="ARBA" id="ARBA00023163"/>
    </source>
</evidence>
<gene>
    <name evidence="5" type="ORF">FYJ26_09945</name>
</gene>
<reference evidence="5 6" key="1">
    <citation type="submission" date="2019-08" db="EMBL/GenBank/DDBJ databases">
        <title>In-depth cultivation of the pig gut microbiome towards novel bacterial diversity and tailored functional studies.</title>
        <authorList>
            <person name="Wylensek D."/>
            <person name="Hitch T.C.A."/>
            <person name="Clavel T."/>
        </authorList>
    </citation>
    <scope>NUCLEOTIDE SEQUENCE [LARGE SCALE GENOMIC DNA]</scope>
    <source>
        <strain evidence="5 6">WCA-380-WT-2B</strain>
    </source>
</reference>
<keyword evidence="3" id="KW-0804">Transcription</keyword>
<accession>A0A6N7VYB7</accession>
<dbReference type="Pfam" id="PF00392">
    <property type="entry name" value="GntR"/>
    <property type="match status" value="1"/>
</dbReference>
<protein>
    <submittedName>
        <fullName evidence="5">GntR family transcriptional regulator</fullName>
    </submittedName>
</protein>
<comment type="caution">
    <text evidence="5">The sequence shown here is derived from an EMBL/GenBank/DDBJ whole genome shotgun (WGS) entry which is preliminary data.</text>
</comment>
<dbReference type="SUPFAM" id="SSF46785">
    <property type="entry name" value="Winged helix' DNA-binding domain"/>
    <property type="match status" value="1"/>
</dbReference>
<dbReference type="AlphaFoldDB" id="A0A6N7VYB7"/>
<dbReference type="PANTHER" id="PTHR38445">
    <property type="entry name" value="HTH-TYPE TRANSCRIPTIONAL REPRESSOR YTRA"/>
    <property type="match status" value="1"/>
</dbReference>
<dbReference type="SMART" id="SM00345">
    <property type="entry name" value="HTH_GNTR"/>
    <property type="match status" value="1"/>
</dbReference>
<keyword evidence="6" id="KW-1185">Reference proteome</keyword>
<dbReference type="InterPro" id="IPR036390">
    <property type="entry name" value="WH_DNA-bd_sf"/>
</dbReference>
<evidence type="ECO:0000313" key="5">
    <source>
        <dbReference type="EMBL" id="MSS78699.1"/>
    </source>
</evidence>
<keyword evidence="2" id="KW-0238">DNA-binding</keyword>
<dbReference type="Proteomes" id="UP000441925">
    <property type="component" value="Unassembled WGS sequence"/>
</dbReference>
<feature type="domain" description="HTH gntR-type" evidence="4">
    <location>
        <begin position="7"/>
        <end position="75"/>
    </location>
</feature>
<evidence type="ECO:0000313" key="6">
    <source>
        <dbReference type="Proteomes" id="UP000441925"/>
    </source>
</evidence>
<evidence type="ECO:0000256" key="2">
    <source>
        <dbReference type="ARBA" id="ARBA00023125"/>
    </source>
</evidence>
<evidence type="ECO:0000259" key="4">
    <source>
        <dbReference type="PROSITE" id="PS50949"/>
    </source>
</evidence>
<sequence length="118" mass="13588">MEFDNDRPIYIQILEDFKGKISSGKWKAGEKIDSVRNLAKEYEVNPNTVQRALQELERYGLCHSQRTAGRFVTEDEKLIKSLSKNAFEIICDDFITSAKSLKIAKDDALEGIKNMWED</sequence>
<dbReference type="GO" id="GO:0003700">
    <property type="term" value="F:DNA-binding transcription factor activity"/>
    <property type="evidence" value="ECO:0007669"/>
    <property type="project" value="InterPro"/>
</dbReference>
<dbReference type="Gene3D" id="1.10.10.10">
    <property type="entry name" value="Winged helix-like DNA-binding domain superfamily/Winged helix DNA-binding domain"/>
    <property type="match status" value="1"/>
</dbReference>
<keyword evidence="1" id="KW-0805">Transcription regulation</keyword>
<proteinExistence type="predicted"/>
<organism evidence="5 6">
    <name type="scientific">Anaerococcus porci</name>
    <dbReference type="NCBI Taxonomy" id="2652269"/>
    <lineage>
        <taxon>Bacteria</taxon>
        <taxon>Bacillati</taxon>
        <taxon>Bacillota</taxon>
        <taxon>Tissierellia</taxon>
        <taxon>Tissierellales</taxon>
        <taxon>Peptoniphilaceae</taxon>
        <taxon>Anaerococcus</taxon>
    </lineage>
</organism>
<dbReference type="GO" id="GO:0003677">
    <property type="term" value="F:DNA binding"/>
    <property type="evidence" value="ECO:0007669"/>
    <property type="project" value="UniProtKB-KW"/>
</dbReference>
<dbReference type="CDD" id="cd07377">
    <property type="entry name" value="WHTH_GntR"/>
    <property type="match status" value="1"/>
</dbReference>